<dbReference type="GO" id="GO:0000166">
    <property type="term" value="F:nucleotide binding"/>
    <property type="evidence" value="ECO:0007669"/>
    <property type="project" value="UniProtKB-KW"/>
</dbReference>
<protein>
    <recommendedName>
        <fullName evidence="1">RNA 3'-terminal phosphate cyclase domain-containing protein</fullName>
    </recommendedName>
</protein>
<dbReference type="InterPro" id="IPR017770">
    <property type="entry name" value="RNA3'_term_phos_cyc_type_1"/>
</dbReference>
<dbReference type="InterPro" id="IPR023797">
    <property type="entry name" value="RNA3'_phos_cyclase_dom"/>
</dbReference>
<dbReference type="GO" id="GO:0006396">
    <property type="term" value="P:RNA processing"/>
    <property type="evidence" value="ECO:0007669"/>
    <property type="project" value="InterPro"/>
</dbReference>
<dbReference type="AlphaFoldDB" id="X1GKE7"/>
<organism evidence="2">
    <name type="scientific">marine sediment metagenome</name>
    <dbReference type="NCBI Taxonomy" id="412755"/>
    <lineage>
        <taxon>unclassified sequences</taxon>
        <taxon>metagenomes</taxon>
        <taxon>ecological metagenomes</taxon>
    </lineage>
</organism>
<dbReference type="InterPro" id="IPR036553">
    <property type="entry name" value="RPTC_insert"/>
</dbReference>
<sequence length="280" mass="30571">MIEIDGAYGSGGGQILRTACALSAVAKKPCHVFNIRKSRPKPGLATQHLLGIQALAQLCNGKLEGDRLGSEEIKFYPEEIRARDLHVKIETAGSITLVLQTLIPPALFASEPLKITFDGGATDTFFSPTIDHFQYIFLKILEKMGAKVEINILERGYYPEGGAKIEVTIYPSGLKNLNLTESGKLQKILVISGSSEFLKNKKVAERQLAGVREILGKLKLPMEEKVKYYPTQCPGSQICLAALFENTVIGTDNLGKLGKRAEDVGKEAALELLKEQKSQA</sequence>
<name>X1GKE7_9ZZZZ</name>
<dbReference type="EMBL" id="BARU01018599">
    <property type="protein sequence ID" value="GAH58401.1"/>
    <property type="molecule type" value="Genomic_DNA"/>
</dbReference>
<dbReference type="Gene3D" id="3.30.360.20">
    <property type="entry name" value="RNA 3'-terminal phosphate cyclase, insert domain"/>
    <property type="match status" value="1"/>
</dbReference>
<dbReference type="InterPro" id="IPR000228">
    <property type="entry name" value="RNA3'_term_phos_cyc"/>
</dbReference>
<dbReference type="PANTHER" id="PTHR11096">
    <property type="entry name" value="RNA 3' TERMINAL PHOSPHATE CYCLASE"/>
    <property type="match status" value="1"/>
</dbReference>
<feature type="domain" description="RNA 3'-terminal phosphate cyclase" evidence="1">
    <location>
        <begin position="8"/>
        <end position="190"/>
    </location>
</feature>
<evidence type="ECO:0000313" key="2">
    <source>
        <dbReference type="EMBL" id="GAH58401.1"/>
    </source>
</evidence>
<comment type="caution">
    <text evidence="2">The sequence shown here is derived from an EMBL/GenBank/DDBJ whole genome shotgun (WGS) entry which is preliminary data.</text>
</comment>
<accession>X1GKE7</accession>
<dbReference type="Gene3D" id="3.65.10.20">
    <property type="entry name" value="RNA 3'-terminal phosphate cyclase domain"/>
    <property type="match status" value="1"/>
</dbReference>
<dbReference type="Pfam" id="PF01137">
    <property type="entry name" value="RTC"/>
    <property type="match status" value="1"/>
</dbReference>
<proteinExistence type="predicted"/>
<dbReference type="InterPro" id="IPR037136">
    <property type="entry name" value="RNA3'_phos_cyclase_dom_sf"/>
</dbReference>
<dbReference type="PANTHER" id="PTHR11096:SF0">
    <property type="entry name" value="RNA 3'-TERMINAL PHOSPHATE CYCLASE"/>
    <property type="match status" value="1"/>
</dbReference>
<reference evidence="2" key="1">
    <citation type="journal article" date="2014" name="Front. Microbiol.">
        <title>High frequency of phylogenetically diverse reductive dehalogenase-homologous genes in deep subseafloor sedimentary metagenomes.</title>
        <authorList>
            <person name="Kawai M."/>
            <person name="Futagami T."/>
            <person name="Toyoda A."/>
            <person name="Takaki Y."/>
            <person name="Nishi S."/>
            <person name="Hori S."/>
            <person name="Arai W."/>
            <person name="Tsubouchi T."/>
            <person name="Morono Y."/>
            <person name="Uchiyama I."/>
            <person name="Ito T."/>
            <person name="Fujiyama A."/>
            <person name="Inagaki F."/>
            <person name="Takami H."/>
        </authorList>
    </citation>
    <scope>NUCLEOTIDE SEQUENCE</scope>
    <source>
        <strain evidence="2">Expedition CK06-06</strain>
    </source>
</reference>
<gene>
    <name evidence="2" type="ORF">S03H2_30735</name>
</gene>
<dbReference type="InterPro" id="IPR013792">
    <property type="entry name" value="RNA3'P_cycl/enolpyr_Trfase_a/b"/>
</dbReference>
<dbReference type="SUPFAM" id="SSF55205">
    <property type="entry name" value="EPT/RTPC-like"/>
    <property type="match status" value="1"/>
</dbReference>
<dbReference type="NCBIfam" id="TIGR03399">
    <property type="entry name" value="RNA_3prim_cycl"/>
    <property type="match status" value="1"/>
</dbReference>
<dbReference type="GO" id="GO:0003963">
    <property type="term" value="F:RNA-3'-phosphate cyclase activity"/>
    <property type="evidence" value="ECO:0007669"/>
    <property type="project" value="InterPro"/>
</dbReference>
<feature type="non-terminal residue" evidence="2">
    <location>
        <position position="280"/>
    </location>
</feature>
<dbReference type="SUPFAM" id="SSF52913">
    <property type="entry name" value="RNA 3'-terminal phosphate cyclase, RPTC, insert domain"/>
    <property type="match status" value="1"/>
</dbReference>
<evidence type="ECO:0000259" key="1">
    <source>
        <dbReference type="Pfam" id="PF01137"/>
    </source>
</evidence>